<keyword evidence="4" id="KW-1185">Reference proteome</keyword>
<dbReference type="AlphaFoldDB" id="A0A1I6QM28"/>
<organism evidence="3 4">
    <name type="scientific">Saccharopolyspora flava</name>
    <dbReference type="NCBI Taxonomy" id="95161"/>
    <lineage>
        <taxon>Bacteria</taxon>
        <taxon>Bacillati</taxon>
        <taxon>Actinomycetota</taxon>
        <taxon>Actinomycetes</taxon>
        <taxon>Pseudonocardiales</taxon>
        <taxon>Pseudonocardiaceae</taxon>
        <taxon>Saccharopolyspora</taxon>
    </lineage>
</organism>
<dbReference type="Pfam" id="PF22322">
    <property type="entry name" value="DUF6973"/>
    <property type="match status" value="1"/>
</dbReference>
<protein>
    <recommendedName>
        <fullName evidence="2">DUF6973 domain-containing protein</fullName>
    </recommendedName>
</protein>
<dbReference type="Proteomes" id="UP000198852">
    <property type="component" value="Unassembled WGS sequence"/>
</dbReference>
<dbReference type="STRING" id="95161.SAMN05660874_01584"/>
<evidence type="ECO:0000259" key="2">
    <source>
        <dbReference type="Pfam" id="PF22322"/>
    </source>
</evidence>
<evidence type="ECO:0000256" key="1">
    <source>
        <dbReference type="SAM" id="MobiDB-lite"/>
    </source>
</evidence>
<evidence type="ECO:0000313" key="3">
    <source>
        <dbReference type="EMBL" id="SFS53392.1"/>
    </source>
</evidence>
<feature type="region of interest" description="Disordered" evidence="1">
    <location>
        <begin position="320"/>
        <end position="364"/>
    </location>
</feature>
<accession>A0A1I6QM28</accession>
<reference evidence="4" key="1">
    <citation type="submission" date="2016-10" db="EMBL/GenBank/DDBJ databases">
        <authorList>
            <person name="Varghese N."/>
            <person name="Submissions S."/>
        </authorList>
    </citation>
    <scope>NUCLEOTIDE SEQUENCE [LARGE SCALE GENOMIC DNA]</scope>
    <source>
        <strain evidence="4">DSM 44771</strain>
    </source>
</reference>
<name>A0A1I6QM28_9PSEU</name>
<proteinExistence type="predicted"/>
<sequence>MATDQLPAVWSGQAADAATGALTSSAKELETDTALFTAASKLLTTVADSLRSAHQEHSALQQYLLDLQNKADALPPDAATSPVATDLATQASEAVQNAAKLLTNVQTSDEETAKKLTSITSGPFGPVVFLTAANGDQRKPIDEILREYQVTPDPDGMVTFPDGPMGWLADQLGFEPKTMTAGEASLLTDLGVAGIKDAYDIYERAQASGADAFGGQGTTDGHGDAFRHTYWNALLTQRFGPEWTESYTTAHERLPQDQANASTVEAMDLYNNEVGRNIAQAHPDAGPEELARHVEEAVRNGDVLVHDQQGNLKYSDQVEIGQSGKAQAAPDTGGHTPREPDYHWSGGYNPGNDADSYGTTDGNY</sequence>
<gene>
    <name evidence="3" type="ORF">SAMN05660874_01584</name>
</gene>
<evidence type="ECO:0000313" key="4">
    <source>
        <dbReference type="Proteomes" id="UP000198852"/>
    </source>
</evidence>
<dbReference type="InterPro" id="IPR054246">
    <property type="entry name" value="DUF6973"/>
</dbReference>
<feature type="domain" description="DUF6973" evidence="2">
    <location>
        <begin position="197"/>
        <end position="301"/>
    </location>
</feature>
<dbReference type="EMBL" id="FOZX01000002">
    <property type="protein sequence ID" value="SFS53392.1"/>
    <property type="molecule type" value="Genomic_DNA"/>
</dbReference>